<organism evidence="2">
    <name type="scientific">Dunaliella tertiolecta</name>
    <name type="common">Green alga</name>
    <dbReference type="NCBI Taxonomy" id="3047"/>
    <lineage>
        <taxon>Eukaryota</taxon>
        <taxon>Viridiplantae</taxon>
        <taxon>Chlorophyta</taxon>
        <taxon>core chlorophytes</taxon>
        <taxon>Chlorophyceae</taxon>
        <taxon>CS clade</taxon>
        <taxon>Chlamydomonadales</taxon>
        <taxon>Dunaliellaceae</taxon>
        <taxon>Dunaliella</taxon>
    </lineage>
</organism>
<dbReference type="AlphaFoldDB" id="A0A6S8KT68"/>
<protein>
    <submittedName>
        <fullName evidence="2">Uncharacterized protein</fullName>
    </submittedName>
</protein>
<dbReference type="EMBL" id="HBIP01021874">
    <property type="protein sequence ID" value="CAE0497990.1"/>
    <property type="molecule type" value="Transcribed_RNA"/>
</dbReference>
<evidence type="ECO:0000313" key="1">
    <source>
        <dbReference type="EMBL" id="CAE0497990.1"/>
    </source>
</evidence>
<accession>A0A6S8KT68</accession>
<dbReference type="EMBL" id="HBIP01021877">
    <property type="protein sequence ID" value="CAE0497993.1"/>
    <property type="molecule type" value="Transcribed_RNA"/>
</dbReference>
<reference evidence="2" key="1">
    <citation type="submission" date="2021-01" db="EMBL/GenBank/DDBJ databases">
        <authorList>
            <person name="Corre E."/>
            <person name="Pelletier E."/>
            <person name="Niang G."/>
            <person name="Scheremetjew M."/>
            <person name="Finn R."/>
            <person name="Kale V."/>
            <person name="Holt S."/>
            <person name="Cochrane G."/>
            <person name="Meng A."/>
            <person name="Brown T."/>
            <person name="Cohen L."/>
        </authorList>
    </citation>
    <scope>NUCLEOTIDE SEQUENCE</scope>
    <source>
        <strain evidence="2">CCMP1320</strain>
    </source>
</reference>
<evidence type="ECO:0000313" key="2">
    <source>
        <dbReference type="EMBL" id="CAE0497993.1"/>
    </source>
</evidence>
<sequence>MVMKEKEREEDRALSNALRYSPYKVLLNTLECIMTPDDFGEWQSGQNTKVFVDEEDAVGREMKDLLVAEIVKQNKTGIENDARCQAWILDKSKGQQIYRPCKGKGGGRAYCPSHLGVGPWKPTVRQALVFMEEGKPGFDNDPRYVRKLAEESPLDYIAKGFCDDMVMKSRSDGTRLCISIEIDQHGCMCPSRTDFLEMVPKEVGIYLWIVYPPAKEIPDARRKAYAVYVGRADKGKNKNPAYQNNLRKRFHQYFVQGGDGKWHFGDKAMPEKHFPVVDALTRGFTIEIRFLLYDEPCDVEDCLCKVFDFALNDRKSGPVRPLASLNFDGRFLYEFPTLPNCENLRMEIPEAYDPTKKNKTLKRFQEYVRILRPAVDIFERCEDERLLERLVNILKMGPEKEDEHGATELKLHIITTAESGLNIPLQMSIFNPVEGSVGEVVETSFPHTVRKLTLEELTQSKASVKELAQSWASLLCHKVLNGDRVWQLLEP</sequence>
<proteinExistence type="predicted"/>
<name>A0A6S8KT68_DUNTE</name>
<gene>
    <name evidence="1" type="ORF">DTER00134_LOCUS13063</name>
    <name evidence="2" type="ORF">DTER00134_LOCUS13066</name>
</gene>